<organism evidence="3 4">
    <name type="scientific">Mangrovicoccus algicola</name>
    <dbReference type="NCBI Taxonomy" id="2771008"/>
    <lineage>
        <taxon>Bacteria</taxon>
        <taxon>Pseudomonadati</taxon>
        <taxon>Pseudomonadota</taxon>
        <taxon>Alphaproteobacteria</taxon>
        <taxon>Rhodobacterales</taxon>
        <taxon>Paracoccaceae</taxon>
        <taxon>Mangrovicoccus</taxon>
    </lineage>
</organism>
<protein>
    <submittedName>
        <fullName evidence="3">Hint domain-containing protein</fullName>
    </submittedName>
</protein>
<gene>
    <name evidence="3" type="ORF">ICN82_00060</name>
</gene>
<dbReference type="Proteomes" id="UP000609121">
    <property type="component" value="Unassembled WGS sequence"/>
</dbReference>
<evidence type="ECO:0000313" key="4">
    <source>
        <dbReference type="Proteomes" id="UP000609121"/>
    </source>
</evidence>
<sequence length="217" mass="23109">MASHGAGTARQDPADAPQQGPGGSLSRDTRLQTPGGMRRISDLKVGDLVGTQDRGPQEILWIGRTRLSRAALAAAPWLCPVRIRRGALAPGLPRRDLIVAPLQRIALRDPAFLRRYRSATVMLPALALVDGGAISTLPPNRGWTLYQLLLPHHALLLTEGCASESLAGEAALRIGAELAIRIDGLPVVRNGLPRPAPSLGEARGLWRGRGRPDPEPG</sequence>
<evidence type="ECO:0000256" key="1">
    <source>
        <dbReference type="SAM" id="MobiDB-lite"/>
    </source>
</evidence>
<keyword evidence="4" id="KW-1185">Reference proteome</keyword>
<evidence type="ECO:0000259" key="2">
    <source>
        <dbReference type="Pfam" id="PF13403"/>
    </source>
</evidence>
<name>A0A8J6YSL0_9RHOB</name>
<dbReference type="AlphaFoldDB" id="A0A8J6YSL0"/>
<dbReference type="InterPro" id="IPR028992">
    <property type="entry name" value="Hedgehog/Intein_dom"/>
</dbReference>
<feature type="domain" description="Hedgehog/Intein (Hint)" evidence="2">
    <location>
        <begin position="25"/>
        <end position="167"/>
    </location>
</feature>
<dbReference type="EMBL" id="JACVXA010000001">
    <property type="protein sequence ID" value="MBE3636592.1"/>
    <property type="molecule type" value="Genomic_DNA"/>
</dbReference>
<accession>A0A8J6YSL0</accession>
<dbReference type="InterPro" id="IPR036844">
    <property type="entry name" value="Hint_dom_sf"/>
</dbReference>
<dbReference type="SUPFAM" id="SSF51294">
    <property type="entry name" value="Hedgehog/intein (Hint) domain"/>
    <property type="match status" value="1"/>
</dbReference>
<reference evidence="3" key="1">
    <citation type="submission" date="2020-09" db="EMBL/GenBank/DDBJ databases">
        <title>A novel bacterium of genus Mangrovicoccus, isolated from South China Sea.</title>
        <authorList>
            <person name="Huang H."/>
            <person name="Mo K."/>
            <person name="Hu Y."/>
        </authorList>
    </citation>
    <scope>NUCLEOTIDE SEQUENCE</scope>
    <source>
        <strain evidence="3">HB182678</strain>
    </source>
</reference>
<evidence type="ECO:0000313" key="3">
    <source>
        <dbReference type="EMBL" id="MBE3636592.1"/>
    </source>
</evidence>
<dbReference type="Pfam" id="PF13403">
    <property type="entry name" value="Hint_2"/>
    <property type="match status" value="1"/>
</dbReference>
<dbReference type="RefSeq" id="WP_193178780.1">
    <property type="nucleotide sequence ID" value="NZ_JACVXA010000001.1"/>
</dbReference>
<comment type="caution">
    <text evidence="3">The sequence shown here is derived from an EMBL/GenBank/DDBJ whole genome shotgun (WGS) entry which is preliminary data.</text>
</comment>
<proteinExistence type="predicted"/>
<feature type="region of interest" description="Disordered" evidence="1">
    <location>
        <begin position="1"/>
        <end position="37"/>
    </location>
</feature>